<sequence>MSSRSVLAQSRFFAWARPRAGGPEVEGAERPGSRRARQRYHRALVLVIGAWAVVTCVAAAVFPPAALAAAVVGVAHILVGYRVEQKRRTEEGGARAEPR</sequence>
<keyword evidence="1" id="KW-1133">Transmembrane helix</keyword>
<keyword evidence="1" id="KW-0812">Transmembrane</keyword>
<evidence type="ECO:0000313" key="2">
    <source>
        <dbReference type="EMBL" id="MFC5139900.1"/>
    </source>
</evidence>
<accession>A0ABV9ZFH7</accession>
<gene>
    <name evidence="2" type="ORF">ACFPK1_16795</name>
</gene>
<dbReference type="RefSeq" id="WP_378022080.1">
    <property type="nucleotide sequence ID" value="NZ_JBHSKG010000008.1"/>
</dbReference>
<evidence type="ECO:0000313" key="3">
    <source>
        <dbReference type="Proteomes" id="UP001596175"/>
    </source>
</evidence>
<organism evidence="2 3">
    <name type="scientific">Actinomycetospora rhizophila</name>
    <dbReference type="NCBI Taxonomy" id="1416876"/>
    <lineage>
        <taxon>Bacteria</taxon>
        <taxon>Bacillati</taxon>
        <taxon>Actinomycetota</taxon>
        <taxon>Actinomycetes</taxon>
        <taxon>Pseudonocardiales</taxon>
        <taxon>Pseudonocardiaceae</taxon>
        <taxon>Actinomycetospora</taxon>
    </lineage>
</organism>
<reference evidence="3" key="1">
    <citation type="journal article" date="2019" name="Int. J. Syst. Evol. Microbiol.">
        <title>The Global Catalogue of Microorganisms (GCM) 10K type strain sequencing project: providing services to taxonomists for standard genome sequencing and annotation.</title>
        <authorList>
            <consortium name="The Broad Institute Genomics Platform"/>
            <consortium name="The Broad Institute Genome Sequencing Center for Infectious Disease"/>
            <person name="Wu L."/>
            <person name="Ma J."/>
        </authorList>
    </citation>
    <scope>NUCLEOTIDE SEQUENCE [LARGE SCALE GENOMIC DNA]</scope>
    <source>
        <strain evidence="3">XZYJ18</strain>
    </source>
</reference>
<proteinExistence type="predicted"/>
<keyword evidence="1" id="KW-0472">Membrane</keyword>
<evidence type="ECO:0008006" key="4">
    <source>
        <dbReference type="Google" id="ProtNLM"/>
    </source>
</evidence>
<keyword evidence="3" id="KW-1185">Reference proteome</keyword>
<comment type="caution">
    <text evidence="2">The sequence shown here is derived from an EMBL/GenBank/DDBJ whole genome shotgun (WGS) entry which is preliminary data.</text>
</comment>
<name>A0ABV9ZFH7_9PSEU</name>
<feature type="transmembrane region" description="Helical" evidence="1">
    <location>
        <begin position="43"/>
        <end position="60"/>
    </location>
</feature>
<feature type="transmembrane region" description="Helical" evidence="1">
    <location>
        <begin position="66"/>
        <end position="83"/>
    </location>
</feature>
<dbReference type="EMBL" id="JBHSKG010000008">
    <property type="protein sequence ID" value="MFC5139900.1"/>
    <property type="molecule type" value="Genomic_DNA"/>
</dbReference>
<evidence type="ECO:0000256" key="1">
    <source>
        <dbReference type="SAM" id="Phobius"/>
    </source>
</evidence>
<dbReference type="Proteomes" id="UP001596175">
    <property type="component" value="Unassembled WGS sequence"/>
</dbReference>
<protein>
    <recommendedName>
        <fullName evidence="4">DUF3040 family protein</fullName>
    </recommendedName>
</protein>